<keyword evidence="4" id="KW-0175">Coiled coil</keyword>
<dbReference type="STRING" id="155865.SAMN05216515_1328"/>
<dbReference type="Proteomes" id="UP000198817">
    <property type="component" value="Unassembled WGS sequence"/>
</dbReference>
<evidence type="ECO:0000256" key="2">
    <source>
        <dbReference type="ARBA" id="ARBA00011322"/>
    </source>
</evidence>
<proteinExistence type="inferred from homology"/>
<evidence type="ECO:0000256" key="4">
    <source>
        <dbReference type="SAM" id="Coils"/>
    </source>
</evidence>
<dbReference type="RefSeq" id="WP_090471949.1">
    <property type="nucleotide sequence ID" value="NZ_FOWF01000032.1"/>
</dbReference>
<evidence type="ECO:0000313" key="7">
    <source>
        <dbReference type="Proteomes" id="UP000198817"/>
    </source>
</evidence>
<evidence type="ECO:0000256" key="3">
    <source>
        <dbReference type="ARBA" id="ARBA00013368"/>
    </source>
</evidence>
<dbReference type="GO" id="GO:0006302">
    <property type="term" value="P:double-strand break repair"/>
    <property type="evidence" value="ECO:0007669"/>
    <property type="project" value="InterPro"/>
</dbReference>
<name>A0A1I7I1G3_9FIRM</name>
<dbReference type="PANTHER" id="PTHR32114:SF2">
    <property type="entry name" value="ABC TRANSPORTER ABCH.3"/>
    <property type="match status" value="1"/>
</dbReference>
<accession>A0A1I7I1G3</accession>
<feature type="coiled-coil region" evidence="4">
    <location>
        <begin position="211"/>
        <end position="293"/>
    </location>
</feature>
<evidence type="ECO:0000256" key="1">
    <source>
        <dbReference type="ARBA" id="ARBA00006930"/>
    </source>
</evidence>
<dbReference type="PANTHER" id="PTHR32114">
    <property type="entry name" value="ABC TRANSPORTER ABCH.3"/>
    <property type="match status" value="1"/>
</dbReference>
<dbReference type="Gene3D" id="1.10.287.1490">
    <property type="match status" value="1"/>
</dbReference>
<feature type="domain" description="Rad50/SbcC-type AAA" evidence="5">
    <location>
        <begin position="5"/>
        <end position="283"/>
    </location>
</feature>
<reference evidence="6 7" key="1">
    <citation type="submission" date="2016-10" db="EMBL/GenBank/DDBJ databases">
        <authorList>
            <person name="de Groot N.N."/>
        </authorList>
    </citation>
    <scope>NUCLEOTIDE SEQUENCE [LARGE SCALE GENOMIC DNA]</scope>
    <source>
        <strain evidence="6 7">KHGC13</strain>
    </source>
</reference>
<comment type="subunit">
    <text evidence="2">Heterodimer of SbcC and SbcD.</text>
</comment>
<gene>
    <name evidence="6" type="ORF">SAMN05216508_1299</name>
</gene>
<dbReference type="EMBL" id="FPBT01000029">
    <property type="protein sequence ID" value="SFU66792.1"/>
    <property type="molecule type" value="Genomic_DNA"/>
</dbReference>
<protein>
    <recommendedName>
        <fullName evidence="3">Nuclease SbcCD subunit C</fullName>
    </recommendedName>
</protein>
<dbReference type="SUPFAM" id="SSF52540">
    <property type="entry name" value="P-loop containing nucleoside triphosphate hydrolases"/>
    <property type="match status" value="1"/>
</dbReference>
<organism evidence="6 7">
    <name type="scientific">Eubacterium pyruvativorans</name>
    <dbReference type="NCBI Taxonomy" id="155865"/>
    <lineage>
        <taxon>Bacteria</taxon>
        <taxon>Bacillati</taxon>
        <taxon>Bacillota</taxon>
        <taxon>Clostridia</taxon>
        <taxon>Eubacteriales</taxon>
        <taxon>Eubacteriaceae</taxon>
        <taxon>Eubacterium</taxon>
    </lineage>
</organism>
<dbReference type="Pfam" id="PF13476">
    <property type="entry name" value="AAA_23"/>
    <property type="match status" value="1"/>
</dbReference>
<dbReference type="OrthoDB" id="9795626at2"/>
<dbReference type="GO" id="GO:0016887">
    <property type="term" value="F:ATP hydrolysis activity"/>
    <property type="evidence" value="ECO:0007669"/>
    <property type="project" value="InterPro"/>
</dbReference>
<comment type="similarity">
    <text evidence="1">Belongs to the SMC family. SbcC subfamily.</text>
</comment>
<keyword evidence="7" id="KW-1185">Reference proteome</keyword>
<sequence>MLLKSIKLENFRQFRDESIDFAEGENGKNVTIILGENGTGKTTFAQAFFWCMYGETEFADKVILNKIVATEMTPSDEKEVRVTLALRHGEVDYKLIRKQVYHKDHSGNVKGDNTIFDIEMKDSSGNTSYVKKSLCEMEVKKILPKELSRYFFFDGERIEKMSKDISTGKKATDFADAVKGLLGLNAMISALNHFNPRKKYSVIGSYENSFNTKSNKQIEDYTATIENCKKRLEEIDDEFEQLDSQIASAEARKSEKTAEIKQYAEGEKLQDEKEKLQRSIKSAENSKAAVNKAICKDFNNSMSSFFSISMIKRALEMLSDHDFLGKDIPFVRKETIDYLLGQKVCICGTQLNEGSMAYNKVKDLANYVAPKSISNKVSDFKDEAKSRVGRLENLTEQMQVNMTTVSEQMDDISEKTDELHAVEEKLSGGDVREKVRAINNEIKSCNDVINKSRTKRDKLNQEKGRLERDMQQADTARQKLTLLDESNKKTQLYLTCARRIYDELNEVYTSSETKIRNQLQNTINDIFKQIYEGGLSLTIDEKYHITVQANDYEGDVETSTAQSISVIFAFITGIIKMARENRNATDEDAKLLSSEPYPLVMDAPLSAFDKRRIKTVCEALPETAEQVIIFIKDTDGELAEEYMGDKIGSRHQFDKKNEFETVLI</sequence>
<feature type="coiled-coil region" evidence="4">
    <location>
        <begin position="381"/>
        <end position="479"/>
    </location>
</feature>
<dbReference type="InterPro" id="IPR027417">
    <property type="entry name" value="P-loop_NTPase"/>
</dbReference>
<evidence type="ECO:0000259" key="5">
    <source>
        <dbReference type="Pfam" id="PF13476"/>
    </source>
</evidence>
<dbReference type="Gene3D" id="3.40.50.300">
    <property type="entry name" value="P-loop containing nucleotide triphosphate hydrolases"/>
    <property type="match status" value="2"/>
</dbReference>
<evidence type="ECO:0000313" key="6">
    <source>
        <dbReference type="EMBL" id="SFU66792.1"/>
    </source>
</evidence>
<dbReference type="InterPro" id="IPR038729">
    <property type="entry name" value="Rad50/SbcC_AAA"/>
</dbReference>
<dbReference type="AlphaFoldDB" id="A0A1I7I1G3"/>